<dbReference type="PANTHER" id="PTHR40691">
    <property type="entry name" value="(NA+)-NQR MATURATION NQRM"/>
    <property type="match status" value="1"/>
</dbReference>
<organism evidence="1 2">
    <name type="scientific">Devosia marina</name>
    <dbReference type="NCBI Taxonomy" id="2683198"/>
    <lineage>
        <taxon>Bacteria</taxon>
        <taxon>Pseudomonadati</taxon>
        <taxon>Pseudomonadota</taxon>
        <taxon>Alphaproteobacteria</taxon>
        <taxon>Hyphomicrobiales</taxon>
        <taxon>Devosiaceae</taxon>
        <taxon>Devosia</taxon>
    </lineage>
</organism>
<sequence length="58" mass="5812">MAVFLSALVVFGLAVSAMALGVMAGRAPIKGSCGGLSCIGKLECEACPHRHGGENAHD</sequence>
<dbReference type="Proteomes" id="UP000438106">
    <property type="component" value="Unassembled WGS sequence"/>
</dbReference>
<proteinExistence type="predicted"/>
<dbReference type="AlphaFoldDB" id="A0A7X3FSV9"/>
<dbReference type="RefSeq" id="WP_157290974.1">
    <property type="nucleotide sequence ID" value="NZ_WQRF01000004.1"/>
</dbReference>
<name>A0A7X3FSV9_9HYPH</name>
<reference evidence="1 2" key="1">
    <citation type="submission" date="2019-12" db="EMBL/GenBank/DDBJ databases">
        <title>Devosia maris sp. nov., isolated from the deep seawater.</title>
        <authorList>
            <person name="Liu Y."/>
        </authorList>
    </citation>
    <scope>NUCLEOTIDE SEQUENCE [LARGE SCALE GENOMIC DNA]</scope>
    <source>
        <strain evidence="1 2">L53-10-65</strain>
    </source>
</reference>
<dbReference type="InterPro" id="IPR007495">
    <property type="entry name" value="NqrM"/>
</dbReference>
<evidence type="ECO:0000313" key="1">
    <source>
        <dbReference type="EMBL" id="MVT00165.1"/>
    </source>
</evidence>
<protein>
    <submittedName>
        <fullName evidence="1">(Na+)-NQR maturation NqrM</fullName>
    </submittedName>
</protein>
<accession>A0A7X3FSV9</accession>
<dbReference type="EMBL" id="WQRF01000004">
    <property type="protein sequence ID" value="MVT00165.1"/>
    <property type="molecule type" value="Genomic_DNA"/>
</dbReference>
<dbReference type="PANTHER" id="PTHR40691:SF3">
    <property type="entry name" value="(NA+)-NQR MATURATION NQRM"/>
    <property type="match status" value="1"/>
</dbReference>
<keyword evidence="2" id="KW-1185">Reference proteome</keyword>
<dbReference type="Pfam" id="PF04400">
    <property type="entry name" value="NqrM"/>
    <property type="match status" value="1"/>
</dbReference>
<gene>
    <name evidence="1" type="primary">nqrM</name>
    <name evidence="1" type="ORF">GO014_14140</name>
</gene>
<evidence type="ECO:0000313" key="2">
    <source>
        <dbReference type="Proteomes" id="UP000438106"/>
    </source>
</evidence>
<comment type="caution">
    <text evidence="1">The sequence shown here is derived from an EMBL/GenBank/DDBJ whole genome shotgun (WGS) entry which is preliminary data.</text>
</comment>